<dbReference type="KEGG" id="acp:A2cp1_3101"/>
<sequence length="60" mass="6517">MQSPTTESSASPHPLHDDVDGRCDFCGCAVNRETAVQRVERRDEGPEVVVLCADCAFGHD</sequence>
<evidence type="ECO:0008006" key="4">
    <source>
        <dbReference type="Google" id="ProtNLM"/>
    </source>
</evidence>
<name>B8JG33_ANAD2</name>
<protein>
    <recommendedName>
        <fullName evidence="4">Small CPxCG-related zinc finger protein</fullName>
    </recommendedName>
</protein>
<proteinExistence type="predicted"/>
<dbReference type="HOGENOM" id="CLU_2931014_0_0_7"/>
<feature type="region of interest" description="Disordered" evidence="1">
    <location>
        <begin position="1"/>
        <end position="20"/>
    </location>
</feature>
<evidence type="ECO:0000256" key="1">
    <source>
        <dbReference type="SAM" id="MobiDB-lite"/>
    </source>
</evidence>
<dbReference type="Proteomes" id="UP000007089">
    <property type="component" value="Chromosome"/>
</dbReference>
<dbReference type="RefSeq" id="WP_012634161.1">
    <property type="nucleotide sequence ID" value="NC_011891.1"/>
</dbReference>
<dbReference type="AlphaFoldDB" id="B8JG33"/>
<organism evidence="2 3">
    <name type="scientific">Anaeromyxobacter dehalogenans (strain ATCC BAA-258 / DSM 21875 / 2CP-1)</name>
    <dbReference type="NCBI Taxonomy" id="455488"/>
    <lineage>
        <taxon>Bacteria</taxon>
        <taxon>Pseudomonadati</taxon>
        <taxon>Myxococcota</taxon>
        <taxon>Myxococcia</taxon>
        <taxon>Myxococcales</taxon>
        <taxon>Cystobacterineae</taxon>
        <taxon>Anaeromyxobacteraceae</taxon>
        <taxon>Anaeromyxobacter</taxon>
    </lineage>
</organism>
<keyword evidence="3" id="KW-1185">Reference proteome</keyword>
<evidence type="ECO:0000313" key="2">
    <source>
        <dbReference type="EMBL" id="ACL66436.1"/>
    </source>
</evidence>
<evidence type="ECO:0000313" key="3">
    <source>
        <dbReference type="Proteomes" id="UP000007089"/>
    </source>
</evidence>
<feature type="compositionally biased region" description="Polar residues" evidence="1">
    <location>
        <begin position="1"/>
        <end position="11"/>
    </location>
</feature>
<accession>B8JG33</accession>
<gene>
    <name evidence="2" type="ordered locus">A2cp1_3101</name>
</gene>
<dbReference type="EMBL" id="CP001359">
    <property type="protein sequence ID" value="ACL66436.1"/>
    <property type="molecule type" value="Genomic_DNA"/>
</dbReference>
<reference evidence="2" key="1">
    <citation type="submission" date="2009-01" db="EMBL/GenBank/DDBJ databases">
        <title>Complete sequence of Anaeromyxobacter dehalogenans 2CP-1.</title>
        <authorList>
            <consortium name="US DOE Joint Genome Institute"/>
            <person name="Lucas S."/>
            <person name="Copeland A."/>
            <person name="Lapidus A."/>
            <person name="Glavina del Rio T."/>
            <person name="Dalin E."/>
            <person name="Tice H."/>
            <person name="Bruce D."/>
            <person name="Goodwin L."/>
            <person name="Pitluck S."/>
            <person name="Saunders E."/>
            <person name="Brettin T."/>
            <person name="Detter J.C."/>
            <person name="Han C."/>
            <person name="Larimer F."/>
            <person name="Land M."/>
            <person name="Hauser L."/>
            <person name="Kyrpides N."/>
            <person name="Ovchinnikova G."/>
            <person name="Beliaev A.S."/>
            <person name="Richardson P."/>
        </authorList>
    </citation>
    <scope>NUCLEOTIDE SEQUENCE</scope>
    <source>
        <strain evidence="2">2CP-1</strain>
    </source>
</reference>